<reference evidence="2 3" key="1">
    <citation type="submission" date="2015-04" db="EMBL/GenBank/DDBJ databases">
        <title>Comparative genomics of rhizobia nodulating Arachis hypogaea in China.</title>
        <authorList>
            <person name="Li Y."/>
        </authorList>
    </citation>
    <scope>NUCLEOTIDE SEQUENCE [LARGE SCALE GENOMIC DNA]</scope>
    <source>
        <strain evidence="2 3">CCBAU 51757</strain>
    </source>
</reference>
<evidence type="ECO:0000256" key="1">
    <source>
        <dbReference type="SAM" id="MobiDB-lite"/>
    </source>
</evidence>
<comment type="caution">
    <text evidence="2">The sequence shown here is derived from an EMBL/GenBank/DDBJ whole genome shotgun (WGS) entry which is preliminary data.</text>
</comment>
<gene>
    <name evidence="2" type="ORF">XH99_11725</name>
</gene>
<evidence type="ECO:0000313" key="2">
    <source>
        <dbReference type="EMBL" id="RXH30222.1"/>
    </source>
</evidence>
<dbReference type="AlphaFoldDB" id="A0A4Q0S674"/>
<dbReference type="EMBL" id="LBJQ01000064">
    <property type="protein sequence ID" value="RXH30222.1"/>
    <property type="molecule type" value="Genomic_DNA"/>
</dbReference>
<sequence>MDEDFCREQLQRIRILADRADPFTRRRLLALVGRYDAKLGVQSRPSKIAERPLPAQTTPPASIFSREGEA</sequence>
<keyword evidence="3" id="KW-1185">Reference proteome</keyword>
<organism evidence="2 3">
    <name type="scientific">Bradyrhizobium nanningense</name>
    <dbReference type="NCBI Taxonomy" id="1325118"/>
    <lineage>
        <taxon>Bacteria</taxon>
        <taxon>Pseudomonadati</taxon>
        <taxon>Pseudomonadota</taxon>
        <taxon>Alphaproteobacteria</taxon>
        <taxon>Hyphomicrobiales</taxon>
        <taxon>Nitrobacteraceae</taxon>
        <taxon>Bradyrhizobium</taxon>
    </lineage>
</organism>
<feature type="region of interest" description="Disordered" evidence="1">
    <location>
        <begin position="43"/>
        <end position="70"/>
    </location>
</feature>
<accession>A0A4Q0S674</accession>
<dbReference type="RefSeq" id="WP_128918123.1">
    <property type="nucleotide sequence ID" value="NZ_LBJC01000026.1"/>
</dbReference>
<dbReference type="OrthoDB" id="8247076at2"/>
<name>A0A4Q0S674_9BRAD</name>
<protein>
    <submittedName>
        <fullName evidence="2">Uncharacterized protein</fullName>
    </submittedName>
</protein>
<evidence type="ECO:0000313" key="3">
    <source>
        <dbReference type="Proteomes" id="UP000289546"/>
    </source>
</evidence>
<proteinExistence type="predicted"/>
<dbReference type="Proteomes" id="UP000289546">
    <property type="component" value="Unassembled WGS sequence"/>
</dbReference>